<comment type="subcellular location">
    <subcellularLocation>
        <location evidence="1 9">Nucleus</location>
        <location evidence="1 9">Nucleolus</location>
    </subcellularLocation>
</comment>
<evidence type="ECO:0000256" key="7">
    <source>
        <dbReference type="ARBA" id="ARBA00023274"/>
    </source>
</evidence>
<gene>
    <name evidence="12" type="primary">RRP36</name>
    <name evidence="12" type="ORF">HK097_000312</name>
</gene>
<dbReference type="PANTHER" id="PTHR21738">
    <property type="entry name" value="RIBOSOMAL RNA PROCESSING PROTEIN 36 HOMOLOG"/>
    <property type="match status" value="1"/>
</dbReference>
<proteinExistence type="inferred from homology"/>
<accession>A0AAD5S5S2</accession>
<comment type="similarity">
    <text evidence="2 9">Belongs to the RRP36 family.</text>
</comment>
<evidence type="ECO:0000256" key="3">
    <source>
        <dbReference type="ARBA" id="ARBA00022517"/>
    </source>
</evidence>
<keyword evidence="13" id="KW-1185">Reference proteome</keyword>
<dbReference type="GO" id="GO:0030686">
    <property type="term" value="C:90S preribosome"/>
    <property type="evidence" value="ECO:0007669"/>
    <property type="project" value="TreeGrafter"/>
</dbReference>
<feature type="region of interest" description="Disordered" evidence="10">
    <location>
        <begin position="141"/>
        <end position="245"/>
    </location>
</feature>
<reference evidence="12" key="1">
    <citation type="submission" date="2020-05" db="EMBL/GenBank/DDBJ databases">
        <title>Phylogenomic resolution of chytrid fungi.</title>
        <authorList>
            <person name="Stajich J.E."/>
            <person name="Amses K."/>
            <person name="Simmons R."/>
            <person name="Seto K."/>
            <person name="Myers J."/>
            <person name="Bonds A."/>
            <person name="Quandt C.A."/>
            <person name="Barry K."/>
            <person name="Liu P."/>
            <person name="Grigoriev I."/>
            <person name="Longcore J.E."/>
            <person name="James T.Y."/>
        </authorList>
    </citation>
    <scope>NUCLEOTIDE SEQUENCE</scope>
    <source>
        <strain evidence="12">JEL0318</strain>
    </source>
</reference>
<comment type="function">
    <text evidence="8 9">Component of the 90S pre-ribosome involved in the maturation of rRNAs. Required for early cleavages of the pre-RNAs in the 40S ribosomal subunit maturation pathway.</text>
</comment>
<keyword evidence="6 9" id="KW-0539">Nucleus</keyword>
<comment type="subunit">
    <text evidence="9">Associates with 90S and pre-40S pre-ribosomal particles.</text>
</comment>
<keyword evidence="5" id="KW-0175">Coiled coil</keyword>
<evidence type="ECO:0000256" key="6">
    <source>
        <dbReference type="ARBA" id="ARBA00023242"/>
    </source>
</evidence>
<dbReference type="PANTHER" id="PTHR21738:SF0">
    <property type="entry name" value="RIBOSOMAL RNA PROCESSING PROTEIN 36 HOMOLOG"/>
    <property type="match status" value="1"/>
</dbReference>
<dbReference type="Pfam" id="PF06102">
    <property type="entry name" value="RRP36"/>
    <property type="match status" value="1"/>
</dbReference>
<dbReference type="Proteomes" id="UP001212841">
    <property type="component" value="Unassembled WGS sequence"/>
</dbReference>
<feature type="region of interest" description="Disordered" evidence="10">
    <location>
        <begin position="353"/>
        <end position="379"/>
    </location>
</feature>
<evidence type="ECO:0000256" key="10">
    <source>
        <dbReference type="SAM" id="MobiDB-lite"/>
    </source>
</evidence>
<feature type="compositionally biased region" description="Basic and acidic residues" evidence="10">
    <location>
        <begin position="364"/>
        <end position="379"/>
    </location>
</feature>
<keyword evidence="7 9" id="KW-0687">Ribonucleoprotein</keyword>
<dbReference type="GO" id="GO:0005730">
    <property type="term" value="C:nucleolus"/>
    <property type="evidence" value="ECO:0007669"/>
    <property type="project" value="UniProtKB-SubCell"/>
</dbReference>
<evidence type="ECO:0000313" key="12">
    <source>
        <dbReference type="EMBL" id="KAJ3047022.1"/>
    </source>
</evidence>
<protein>
    <recommendedName>
        <fullName evidence="9">rRNA biogenesis protein RRP36</fullName>
    </recommendedName>
</protein>
<dbReference type="InterPro" id="IPR009292">
    <property type="entry name" value="RRP36"/>
</dbReference>
<evidence type="ECO:0000256" key="8">
    <source>
        <dbReference type="ARBA" id="ARBA00025053"/>
    </source>
</evidence>
<evidence type="ECO:0000256" key="4">
    <source>
        <dbReference type="ARBA" id="ARBA00022552"/>
    </source>
</evidence>
<sequence length="379" mass="42976">MRKTMMRCVVTLGFLLPSGLPSRTVHWFSYQPIPNSYQSDVEPVEIPRPTDNTAYPTSDDEEDTPNAQSNASEDFSGGSDMSGSEPASDDGNEYGEEDSEDEDGGGDGGMDLEQLKDELANVPFDQLLEIQQKVGLKTFHANFRSNKKKSTSSAAETNSDGSEDEDAPSSSKSKAKAKDLGKDGKLGLKHKLDPSKKLIKPPKREDKNMPTEVTSKRPVSRHRTIIPEQKPKHRDPRFDPLAGHLNPDLVKRSYGFLKEYEKSEMEMLKKQIGKTKDVGEREKLEGILVRMTSKTQAREAKEKRDKIVREHKKKEAEAVAKGKKPFYLKQSKIKELELKDKFDNLKGRGKDLDKYLEKRRKKNASREKRFMPYKRRSAE</sequence>
<keyword evidence="4 9" id="KW-0698">rRNA processing</keyword>
<evidence type="ECO:0000313" key="13">
    <source>
        <dbReference type="Proteomes" id="UP001212841"/>
    </source>
</evidence>
<feature type="region of interest" description="Disordered" evidence="10">
    <location>
        <begin position="36"/>
        <end position="117"/>
    </location>
</feature>
<name>A0AAD5S5S2_9FUNG</name>
<comment type="caution">
    <text evidence="12">The sequence shown here is derived from an EMBL/GenBank/DDBJ whole genome shotgun (WGS) entry which is preliminary data.</text>
</comment>
<keyword evidence="3 9" id="KW-0690">Ribosome biogenesis</keyword>
<feature type="signal peptide" evidence="11">
    <location>
        <begin position="1"/>
        <end position="21"/>
    </location>
</feature>
<dbReference type="AlphaFoldDB" id="A0AAD5S5S2"/>
<evidence type="ECO:0000256" key="9">
    <source>
        <dbReference type="RuleBase" id="RU368027"/>
    </source>
</evidence>
<evidence type="ECO:0000256" key="5">
    <source>
        <dbReference type="ARBA" id="ARBA00023054"/>
    </source>
</evidence>
<evidence type="ECO:0000256" key="1">
    <source>
        <dbReference type="ARBA" id="ARBA00004604"/>
    </source>
</evidence>
<dbReference type="GO" id="GO:0000462">
    <property type="term" value="P:maturation of SSU-rRNA from tricistronic rRNA transcript (SSU-rRNA, 5.8S rRNA, LSU-rRNA)"/>
    <property type="evidence" value="ECO:0007669"/>
    <property type="project" value="TreeGrafter"/>
</dbReference>
<feature type="compositionally biased region" description="Acidic residues" evidence="10">
    <location>
        <begin position="87"/>
        <end position="105"/>
    </location>
</feature>
<evidence type="ECO:0000256" key="2">
    <source>
        <dbReference type="ARBA" id="ARBA00009418"/>
    </source>
</evidence>
<feature type="compositionally biased region" description="Polar residues" evidence="10">
    <location>
        <begin position="151"/>
        <end position="160"/>
    </location>
</feature>
<feature type="compositionally biased region" description="Basic and acidic residues" evidence="10">
    <location>
        <begin position="176"/>
        <end position="209"/>
    </location>
</feature>
<keyword evidence="11" id="KW-0732">Signal</keyword>
<dbReference type="EMBL" id="JADGJD010001042">
    <property type="protein sequence ID" value="KAJ3047022.1"/>
    <property type="molecule type" value="Genomic_DNA"/>
</dbReference>
<organism evidence="12 13">
    <name type="scientific">Rhizophlyctis rosea</name>
    <dbReference type="NCBI Taxonomy" id="64517"/>
    <lineage>
        <taxon>Eukaryota</taxon>
        <taxon>Fungi</taxon>
        <taxon>Fungi incertae sedis</taxon>
        <taxon>Chytridiomycota</taxon>
        <taxon>Chytridiomycota incertae sedis</taxon>
        <taxon>Chytridiomycetes</taxon>
        <taxon>Rhizophlyctidales</taxon>
        <taxon>Rhizophlyctidaceae</taxon>
        <taxon>Rhizophlyctis</taxon>
    </lineage>
</organism>
<evidence type="ECO:0000256" key="11">
    <source>
        <dbReference type="SAM" id="SignalP"/>
    </source>
</evidence>
<feature type="chain" id="PRO_5042060030" description="rRNA biogenesis protein RRP36" evidence="11">
    <location>
        <begin position="22"/>
        <end position="379"/>
    </location>
</feature>